<dbReference type="SMART" id="SM00355">
    <property type="entry name" value="ZnF_C2H2"/>
    <property type="match status" value="2"/>
</dbReference>
<organism evidence="12 13">
    <name type="scientific">Aspergillus bertholletiae</name>
    <dbReference type="NCBI Taxonomy" id="1226010"/>
    <lineage>
        <taxon>Eukaryota</taxon>
        <taxon>Fungi</taxon>
        <taxon>Dikarya</taxon>
        <taxon>Ascomycota</taxon>
        <taxon>Pezizomycotina</taxon>
        <taxon>Eurotiomycetes</taxon>
        <taxon>Eurotiomycetidae</taxon>
        <taxon>Eurotiales</taxon>
        <taxon>Aspergillaceae</taxon>
        <taxon>Aspergillus</taxon>
        <taxon>Aspergillus subgen. Circumdati</taxon>
    </lineage>
</organism>
<dbReference type="InterPro" id="IPR007219">
    <property type="entry name" value="XnlR_reg_dom"/>
</dbReference>
<feature type="region of interest" description="Disordered" evidence="10">
    <location>
        <begin position="136"/>
        <end position="180"/>
    </location>
</feature>
<feature type="domain" description="C2H2-type" evidence="11">
    <location>
        <begin position="12"/>
        <end position="39"/>
    </location>
</feature>
<feature type="domain" description="C2H2-type" evidence="11">
    <location>
        <begin position="40"/>
        <end position="67"/>
    </location>
</feature>
<keyword evidence="8" id="KW-0539">Nucleus</keyword>
<evidence type="ECO:0000259" key="11">
    <source>
        <dbReference type="PROSITE" id="PS50157"/>
    </source>
</evidence>
<name>A0A5N7AZA6_9EURO</name>
<feature type="compositionally biased region" description="Polar residues" evidence="10">
    <location>
        <begin position="73"/>
        <end position="91"/>
    </location>
</feature>
<keyword evidence="6" id="KW-0805">Transcription regulation</keyword>
<dbReference type="Pfam" id="PF04082">
    <property type="entry name" value="Fungal_trans"/>
    <property type="match status" value="1"/>
</dbReference>
<evidence type="ECO:0000256" key="8">
    <source>
        <dbReference type="ARBA" id="ARBA00023242"/>
    </source>
</evidence>
<gene>
    <name evidence="12" type="ORF">BDV26DRAFT_300374</name>
</gene>
<dbReference type="GO" id="GO:0005634">
    <property type="term" value="C:nucleus"/>
    <property type="evidence" value="ECO:0007669"/>
    <property type="project" value="UniProtKB-SubCell"/>
</dbReference>
<keyword evidence="13" id="KW-1185">Reference proteome</keyword>
<evidence type="ECO:0000313" key="12">
    <source>
        <dbReference type="EMBL" id="KAE8374198.1"/>
    </source>
</evidence>
<proteinExistence type="predicted"/>
<dbReference type="GO" id="GO:0000978">
    <property type="term" value="F:RNA polymerase II cis-regulatory region sequence-specific DNA binding"/>
    <property type="evidence" value="ECO:0007669"/>
    <property type="project" value="InterPro"/>
</dbReference>
<evidence type="ECO:0000256" key="6">
    <source>
        <dbReference type="ARBA" id="ARBA00023015"/>
    </source>
</evidence>
<dbReference type="Proteomes" id="UP000326198">
    <property type="component" value="Unassembled WGS sequence"/>
</dbReference>
<dbReference type="GO" id="GO:0006351">
    <property type="term" value="P:DNA-templated transcription"/>
    <property type="evidence" value="ECO:0007669"/>
    <property type="project" value="InterPro"/>
</dbReference>
<feature type="compositionally biased region" description="Polar residues" evidence="10">
    <location>
        <begin position="160"/>
        <end position="174"/>
    </location>
</feature>
<dbReference type="GO" id="GO:0000981">
    <property type="term" value="F:DNA-binding transcription factor activity, RNA polymerase II-specific"/>
    <property type="evidence" value="ECO:0007669"/>
    <property type="project" value="InterPro"/>
</dbReference>
<evidence type="ECO:0000256" key="10">
    <source>
        <dbReference type="SAM" id="MobiDB-lite"/>
    </source>
</evidence>
<evidence type="ECO:0000256" key="7">
    <source>
        <dbReference type="ARBA" id="ARBA00023163"/>
    </source>
</evidence>
<protein>
    <recommendedName>
        <fullName evidence="11">C2H2-type domain-containing protein</fullName>
    </recommendedName>
</protein>
<dbReference type="Gene3D" id="3.30.160.60">
    <property type="entry name" value="Classic Zinc Finger"/>
    <property type="match status" value="2"/>
</dbReference>
<comment type="subcellular location">
    <subcellularLocation>
        <location evidence="1">Nucleus</location>
    </subcellularLocation>
</comment>
<evidence type="ECO:0000256" key="2">
    <source>
        <dbReference type="ARBA" id="ARBA00022723"/>
    </source>
</evidence>
<evidence type="ECO:0000256" key="1">
    <source>
        <dbReference type="ARBA" id="ARBA00004123"/>
    </source>
</evidence>
<keyword evidence="3" id="KW-0677">Repeat</keyword>
<dbReference type="InterPro" id="IPR051059">
    <property type="entry name" value="VerF-like"/>
</dbReference>
<sequence length="805" mass="89606">MAHDRVGGRRQRMCPWCSRSFTKDEHLARHIRTHTREKPFVCGICRRAFGRHDSLLRHARCHRSGSHERGRTENPTAAASTETGLSASSPTHHLYLPPHQHRPAWSDSHPGCYRSNPIDMEHTVSQSLLNISTTQPLAEDQTETQHFPNGPRVNGAPGLTTASPTGRIDSSNPGPATEDRSMGWQATVLGLPQPGTYDSRLLELNQSPYDMNFNPSWAFPPATQVPLWLADDQFDLGALNSAIMMSTVNGIPSYDGQGGHDQLPRNRNQPPENAMPSSKEELVSKQWFTNIAVSRTGYTTPDIASDRTHVDEEYRDSLAVKLQYQIPLLSLPSTDFLNLCIQMYFTKFHSSFAIVHQPSFRPSARSALLLLSICSIGSLFVGSAHAASQGMRVFETLNKAILASWERYLSNTGAETIAMIQAALIGQTFALLSGRPKHLLVAQTLHGTLIVWARRCHMLKAEKASSSITLDEVSHDAEKAWMTWVKAEEQNRIAAGIRIHDLEISKLFLTDPYMRNAASELPVLAEDDLWSAPRAVDWKKAITPHLLDPRSGDICGQPPTPTAPASKKASASWVHAFQDTFELDAISSSIQEARASGSDVERKHNDASLIKFYEAHIAARRGQALYNYGLRISWHSSFIALYADINQLELVIGREGFDEAQLHIADVRKWACSENGSRCALHAAMILRELEHVDLGSEPPIHIPLMIFRAAIIWYCYTTFGTDTPDTVRRPLNFPELSNLGIDCQKLLFEANGFKASRPTSSDSYTFCGLVDMLQRIGHWGISRRFASILAVLLPNVVEDERYNG</sequence>
<accession>A0A5N7AZA6</accession>
<evidence type="ECO:0000256" key="9">
    <source>
        <dbReference type="PROSITE-ProRule" id="PRU00042"/>
    </source>
</evidence>
<dbReference type="GO" id="GO:0008270">
    <property type="term" value="F:zinc ion binding"/>
    <property type="evidence" value="ECO:0007669"/>
    <property type="project" value="UniProtKB-KW"/>
</dbReference>
<dbReference type="EMBL" id="ML736291">
    <property type="protein sequence ID" value="KAE8374198.1"/>
    <property type="molecule type" value="Genomic_DNA"/>
</dbReference>
<dbReference type="GO" id="GO:0000785">
    <property type="term" value="C:chromatin"/>
    <property type="evidence" value="ECO:0007669"/>
    <property type="project" value="TreeGrafter"/>
</dbReference>
<evidence type="ECO:0000256" key="3">
    <source>
        <dbReference type="ARBA" id="ARBA00022737"/>
    </source>
</evidence>
<evidence type="ECO:0000256" key="4">
    <source>
        <dbReference type="ARBA" id="ARBA00022771"/>
    </source>
</evidence>
<feature type="region of interest" description="Disordered" evidence="10">
    <location>
        <begin position="62"/>
        <end position="93"/>
    </location>
</feature>
<dbReference type="AlphaFoldDB" id="A0A5N7AZA6"/>
<evidence type="ECO:0000256" key="5">
    <source>
        <dbReference type="ARBA" id="ARBA00022833"/>
    </source>
</evidence>
<keyword evidence="7" id="KW-0804">Transcription</keyword>
<dbReference type="InterPro" id="IPR036236">
    <property type="entry name" value="Znf_C2H2_sf"/>
</dbReference>
<keyword evidence="4 9" id="KW-0863">Zinc-finger</keyword>
<dbReference type="Pfam" id="PF00096">
    <property type="entry name" value="zf-C2H2"/>
    <property type="match status" value="1"/>
</dbReference>
<dbReference type="PROSITE" id="PS50157">
    <property type="entry name" value="ZINC_FINGER_C2H2_2"/>
    <property type="match status" value="2"/>
</dbReference>
<dbReference type="CDD" id="cd12148">
    <property type="entry name" value="fungal_TF_MHR"/>
    <property type="match status" value="1"/>
</dbReference>
<keyword evidence="2" id="KW-0479">Metal-binding</keyword>
<dbReference type="SUPFAM" id="SSF57667">
    <property type="entry name" value="beta-beta-alpha zinc fingers"/>
    <property type="match status" value="1"/>
</dbReference>
<evidence type="ECO:0000313" key="13">
    <source>
        <dbReference type="Proteomes" id="UP000326198"/>
    </source>
</evidence>
<dbReference type="PANTHER" id="PTHR40626">
    <property type="entry name" value="MIP31509P"/>
    <property type="match status" value="1"/>
</dbReference>
<reference evidence="12 13" key="1">
    <citation type="submission" date="2019-04" db="EMBL/GenBank/DDBJ databases">
        <title>Friends and foes A comparative genomics studyof 23 Aspergillus species from section Flavi.</title>
        <authorList>
            <consortium name="DOE Joint Genome Institute"/>
            <person name="Kjaerbolling I."/>
            <person name="Vesth T."/>
            <person name="Frisvad J.C."/>
            <person name="Nybo J.L."/>
            <person name="Theobald S."/>
            <person name="Kildgaard S."/>
            <person name="Isbrandt T."/>
            <person name="Kuo A."/>
            <person name="Sato A."/>
            <person name="Lyhne E.K."/>
            <person name="Kogle M.E."/>
            <person name="Wiebenga A."/>
            <person name="Kun R.S."/>
            <person name="Lubbers R.J."/>
            <person name="Makela M.R."/>
            <person name="Barry K."/>
            <person name="Chovatia M."/>
            <person name="Clum A."/>
            <person name="Daum C."/>
            <person name="Haridas S."/>
            <person name="He G."/>
            <person name="LaButti K."/>
            <person name="Lipzen A."/>
            <person name="Mondo S."/>
            <person name="Riley R."/>
            <person name="Salamov A."/>
            <person name="Simmons B.A."/>
            <person name="Magnuson J.K."/>
            <person name="Henrissat B."/>
            <person name="Mortensen U.H."/>
            <person name="Larsen T.O."/>
            <person name="Devries R.P."/>
            <person name="Grigoriev I.V."/>
            <person name="Machida M."/>
            <person name="Baker S.E."/>
            <person name="Andersen M.R."/>
        </authorList>
    </citation>
    <scope>NUCLEOTIDE SEQUENCE [LARGE SCALE GENOMIC DNA]</scope>
    <source>
        <strain evidence="12 13">IBT 29228</strain>
    </source>
</reference>
<dbReference type="PROSITE" id="PS00028">
    <property type="entry name" value="ZINC_FINGER_C2H2_1"/>
    <property type="match status" value="2"/>
</dbReference>
<dbReference type="InterPro" id="IPR013087">
    <property type="entry name" value="Znf_C2H2_type"/>
</dbReference>
<dbReference type="PANTHER" id="PTHR40626:SF7">
    <property type="entry name" value="TRANSCRIPTION FACTOR, PUTATIVE (AFU_ORTHOLOGUE AFUA_1G04110)-RELATED"/>
    <property type="match status" value="1"/>
</dbReference>
<keyword evidence="5" id="KW-0862">Zinc</keyword>
<dbReference type="OrthoDB" id="10018191at2759"/>
<feature type="region of interest" description="Disordered" evidence="10">
    <location>
        <begin position="253"/>
        <end position="279"/>
    </location>
</feature>
<dbReference type="FunFam" id="3.30.160.60:FF:002343">
    <property type="entry name" value="Zinc finger protein 33A"/>
    <property type="match status" value="1"/>
</dbReference>